<dbReference type="HAMAP" id="MF_01310">
    <property type="entry name" value="Ribosomal_uS11"/>
    <property type="match status" value="1"/>
</dbReference>
<keyword evidence="10" id="KW-1185">Reference proteome</keyword>
<keyword evidence="3" id="KW-0689">Ribosomal protein</keyword>
<comment type="function">
    <text evidence="6">Component of the mitochondrial ribosome (mitoribosome), a dedicated translation machinery responsible for the synthesis of mitochondrial genome-encoded proteins, including at least some of the essential transmembrane subunits of the mitochondrial respiratory chain. The mitoribosomes are attached to the mitochondrial inner membrane and translation products are cotranslationally integrated into the membrane.</text>
</comment>
<dbReference type="OrthoDB" id="1654884at2759"/>
<dbReference type="GO" id="GO:0003735">
    <property type="term" value="F:structural constituent of ribosome"/>
    <property type="evidence" value="ECO:0007669"/>
    <property type="project" value="InterPro"/>
</dbReference>
<dbReference type="Proteomes" id="UP000070133">
    <property type="component" value="Unassembled WGS sequence"/>
</dbReference>
<evidence type="ECO:0000256" key="4">
    <source>
        <dbReference type="ARBA" id="ARBA00023128"/>
    </source>
</evidence>
<organism evidence="9 10">
    <name type="scientific">Pseudocercospora eumusae</name>
    <dbReference type="NCBI Taxonomy" id="321146"/>
    <lineage>
        <taxon>Eukaryota</taxon>
        <taxon>Fungi</taxon>
        <taxon>Dikarya</taxon>
        <taxon>Ascomycota</taxon>
        <taxon>Pezizomycotina</taxon>
        <taxon>Dothideomycetes</taxon>
        <taxon>Dothideomycetidae</taxon>
        <taxon>Mycosphaerellales</taxon>
        <taxon>Mycosphaerellaceae</taxon>
        <taxon>Pseudocercospora</taxon>
    </lineage>
</organism>
<evidence type="ECO:0000256" key="8">
    <source>
        <dbReference type="SAM" id="MobiDB-lite"/>
    </source>
</evidence>
<feature type="compositionally biased region" description="Low complexity" evidence="8">
    <location>
        <begin position="56"/>
        <end position="69"/>
    </location>
</feature>
<proteinExistence type="inferred from homology"/>
<dbReference type="GO" id="GO:1990904">
    <property type="term" value="C:ribonucleoprotein complex"/>
    <property type="evidence" value="ECO:0007669"/>
    <property type="project" value="UniProtKB-KW"/>
</dbReference>
<evidence type="ECO:0000256" key="2">
    <source>
        <dbReference type="ARBA" id="ARBA00006194"/>
    </source>
</evidence>
<evidence type="ECO:0000256" key="5">
    <source>
        <dbReference type="ARBA" id="ARBA00023274"/>
    </source>
</evidence>
<dbReference type="PANTHER" id="PTHR11759">
    <property type="entry name" value="40S RIBOSOMAL PROTEIN S14/30S RIBOSOMAL PROTEIN S11"/>
    <property type="match status" value="1"/>
</dbReference>
<dbReference type="GO" id="GO:0005739">
    <property type="term" value="C:mitochondrion"/>
    <property type="evidence" value="ECO:0007669"/>
    <property type="project" value="UniProtKB-SubCell"/>
</dbReference>
<gene>
    <name evidence="9" type="ORF">AC578_6027</name>
</gene>
<reference evidence="9 10" key="1">
    <citation type="submission" date="2015-07" db="EMBL/GenBank/DDBJ databases">
        <title>Comparative genomics of the Sigatoka disease complex on banana suggests a link between parallel evolutionary changes in Pseudocercospora fijiensis and Pseudocercospora eumusae and increased virulence on the banana host.</title>
        <authorList>
            <person name="Chang T.-C."/>
            <person name="Salvucci A."/>
            <person name="Crous P.W."/>
            <person name="Stergiopoulos I."/>
        </authorList>
    </citation>
    <scope>NUCLEOTIDE SEQUENCE [LARGE SCALE GENOMIC DNA]</scope>
    <source>
        <strain evidence="9 10">CBS 114824</strain>
    </source>
</reference>
<dbReference type="SUPFAM" id="SSF53137">
    <property type="entry name" value="Translational machinery components"/>
    <property type="match status" value="1"/>
</dbReference>
<dbReference type="EMBL" id="LFZN01000006">
    <property type="protein sequence ID" value="KXT06390.1"/>
    <property type="molecule type" value="Genomic_DNA"/>
</dbReference>
<comment type="similarity">
    <text evidence="2">Belongs to the universal ribosomal protein uS11 family.</text>
</comment>
<dbReference type="STRING" id="321146.A0A139HV92"/>
<dbReference type="FunFam" id="3.30.420.80:FF:000011">
    <property type="entry name" value="37S ribosomal protein S18, mitochondrial"/>
    <property type="match status" value="1"/>
</dbReference>
<name>A0A139HV92_9PEZI</name>
<evidence type="ECO:0000256" key="1">
    <source>
        <dbReference type="ARBA" id="ARBA00004173"/>
    </source>
</evidence>
<comment type="caution">
    <text evidence="9">The sequence shown here is derived from an EMBL/GenBank/DDBJ whole genome shotgun (WGS) entry which is preliminary data.</text>
</comment>
<dbReference type="GO" id="GO:0006412">
    <property type="term" value="P:translation"/>
    <property type="evidence" value="ECO:0007669"/>
    <property type="project" value="InterPro"/>
</dbReference>
<keyword evidence="5" id="KW-0687">Ribonucleoprotein</keyword>
<dbReference type="AlphaFoldDB" id="A0A139HV92"/>
<evidence type="ECO:0000313" key="10">
    <source>
        <dbReference type="Proteomes" id="UP000070133"/>
    </source>
</evidence>
<dbReference type="InterPro" id="IPR036967">
    <property type="entry name" value="Ribosomal_uS11_sf"/>
</dbReference>
<feature type="region of interest" description="Disordered" evidence="8">
    <location>
        <begin position="34"/>
        <end position="73"/>
    </location>
</feature>
<evidence type="ECO:0000256" key="6">
    <source>
        <dbReference type="ARBA" id="ARBA00037226"/>
    </source>
</evidence>
<keyword evidence="4" id="KW-0496">Mitochondrion</keyword>
<dbReference type="InterPro" id="IPR001971">
    <property type="entry name" value="Ribosomal_uS11"/>
</dbReference>
<accession>A0A139HV92</accession>
<dbReference type="Gene3D" id="3.30.420.80">
    <property type="entry name" value="Ribosomal protein S11"/>
    <property type="match status" value="1"/>
</dbReference>
<evidence type="ECO:0000256" key="3">
    <source>
        <dbReference type="ARBA" id="ARBA00022980"/>
    </source>
</evidence>
<dbReference type="GO" id="GO:0005840">
    <property type="term" value="C:ribosome"/>
    <property type="evidence" value="ECO:0007669"/>
    <property type="project" value="UniProtKB-KW"/>
</dbReference>
<comment type="subcellular location">
    <subcellularLocation>
        <location evidence="1">Mitochondrion</location>
    </subcellularLocation>
</comment>
<protein>
    <recommendedName>
        <fullName evidence="7">Small ribosomal subunit protein uS11m</fullName>
    </recommendedName>
</protein>
<evidence type="ECO:0000313" key="9">
    <source>
        <dbReference type="EMBL" id="KXT06390.1"/>
    </source>
</evidence>
<sequence length="247" mass="26708">MATIKAPRAFLSSSSICHSCRQRLLPVTSTRAFSSTETRPAEEPLPLGRLGGFAANSRGRPNRNNGSSSMTSVADLLDTDSDSFANALFAQEMTSPAEREKPYRLHVYATRHNTHITFVQPSRPASQTASSGVSGTSASAKDQNKMVDVLLSLSAGNIGFRKAGRGSYDAAYQLGAFALKQMQEKGMLRDMHSLQVVMRGFGAGREAMTKIILGSEGRFIRNKITSVVDATRLKQGGPRSKKPRRLG</sequence>
<evidence type="ECO:0000256" key="7">
    <source>
        <dbReference type="ARBA" id="ARBA00070326"/>
    </source>
</evidence>